<evidence type="ECO:0000313" key="3">
    <source>
        <dbReference type="EMBL" id="KAK7315876.1"/>
    </source>
</evidence>
<protein>
    <recommendedName>
        <fullName evidence="5">Secreted protein</fullName>
    </recommendedName>
</protein>
<reference evidence="3 4" key="1">
    <citation type="submission" date="2024-01" db="EMBL/GenBank/DDBJ databases">
        <title>The genomes of 5 underutilized Papilionoideae crops provide insights into root nodulation and disease resistanc.</title>
        <authorList>
            <person name="Jiang F."/>
        </authorList>
    </citation>
    <scope>NUCLEOTIDE SEQUENCE [LARGE SCALE GENOMIC DNA]</scope>
    <source>
        <strain evidence="3">LVBAO_FW01</strain>
        <tissue evidence="3">Leaves</tissue>
    </source>
</reference>
<evidence type="ECO:0000313" key="4">
    <source>
        <dbReference type="Proteomes" id="UP001367508"/>
    </source>
</evidence>
<comment type="caution">
    <text evidence="3">The sequence shown here is derived from an EMBL/GenBank/DDBJ whole genome shotgun (WGS) entry which is preliminary data.</text>
</comment>
<dbReference type="Proteomes" id="UP001367508">
    <property type="component" value="Unassembled WGS sequence"/>
</dbReference>
<evidence type="ECO:0008006" key="5">
    <source>
        <dbReference type="Google" id="ProtNLM"/>
    </source>
</evidence>
<keyword evidence="2" id="KW-0732">Signal</keyword>
<keyword evidence="4" id="KW-1185">Reference proteome</keyword>
<dbReference type="EMBL" id="JAYMYQ010000008">
    <property type="protein sequence ID" value="KAK7315876.1"/>
    <property type="molecule type" value="Genomic_DNA"/>
</dbReference>
<feature type="transmembrane region" description="Helical" evidence="1">
    <location>
        <begin position="66"/>
        <end position="89"/>
    </location>
</feature>
<organism evidence="3 4">
    <name type="scientific">Canavalia gladiata</name>
    <name type="common">Sword bean</name>
    <name type="synonym">Dolichos gladiatus</name>
    <dbReference type="NCBI Taxonomy" id="3824"/>
    <lineage>
        <taxon>Eukaryota</taxon>
        <taxon>Viridiplantae</taxon>
        <taxon>Streptophyta</taxon>
        <taxon>Embryophyta</taxon>
        <taxon>Tracheophyta</taxon>
        <taxon>Spermatophyta</taxon>
        <taxon>Magnoliopsida</taxon>
        <taxon>eudicotyledons</taxon>
        <taxon>Gunneridae</taxon>
        <taxon>Pentapetalae</taxon>
        <taxon>rosids</taxon>
        <taxon>fabids</taxon>
        <taxon>Fabales</taxon>
        <taxon>Fabaceae</taxon>
        <taxon>Papilionoideae</taxon>
        <taxon>50 kb inversion clade</taxon>
        <taxon>NPAAA clade</taxon>
        <taxon>indigoferoid/millettioid clade</taxon>
        <taxon>Phaseoleae</taxon>
        <taxon>Canavalia</taxon>
    </lineage>
</organism>
<gene>
    <name evidence="3" type="ORF">VNO77_34458</name>
</gene>
<keyword evidence="1" id="KW-0472">Membrane</keyword>
<evidence type="ECO:0000256" key="1">
    <source>
        <dbReference type="SAM" id="Phobius"/>
    </source>
</evidence>
<feature type="chain" id="PRO_5042911883" description="Secreted protein" evidence="2">
    <location>
        <begin position="28"/>
        <end position="110"/>
    </location>
</feature>
<feature type="signal peptide" evidence="2">
    <location>
        <begin position="1"/>
        <end position="27"/>
    </location>
</feature>
<dbReference type="AlphaFoldDB" id="A0AAN9PYJ5"/>
<evidence type="ECO:0000256" key="2">
    <source>
        <dbReference type="SAM" id="SignalP"/>
    </source>
</evidence>
<accession>A0AAN9PYJ5</accession>
<proteinExistence type="predicted"/>
<keyword evidence="1" id="KW-1133">Transmembrane helix</keyword>
<name>A0AAN9PYJ5_CANGL</name>
<keyword evidence="1" id="KW-0812">Transmembrane</keyword>
<sequence length="110" mass="12083">MAALTLHAHVYHVIVISTLVAPFKAEATSCKVGWLTKLKNARFGLEINGRVGTKTRASRARKKSSLLATHSHYGNVVLFPCILFGMWSWGFEAGPPRSSCMGHTEIHSFS</sequence>